<accession>A0A7J6Y5T5</accession>
<dbReference type="Proteomes" id="UP000583944">
    <property type="component" value="Unassembled WGS sequence"/>
</dbReference>
<dbReference type="EMBL" id="JABDHM010000035">
    <property type="protein sequence ID" value="KAF5221610.1"/>
    <property type="molecule type" value="Genomic_DNA"/>
</dbReference>
<evidence type="ECO:0000313" key="4">
    <source>
        <dbReference type="Proteomes" id="UP000583944"/>
    </source>
</evidence>
<dbReference type="VEuPathDB" id="TriTrypDB:ECC02_005322"/>
<feature type="region of interest" description="Disordered" evidence="1">
    <location>
        <begin position="61"/>
        <end position="92"/>
    </location>
</feature>
<feature type="transmembrane region" description="Helical" evidence="2">
    <location>
        <begin position="39"/>
        <end position="57"/>
    </location>
</feature>
<protein>
    <submittedName>
        <fullName evidence="3">Uncharacterized protein</fullName>
    </submittedName>
</protein>
<comment type="caution">
    <text evidence="3">The sequence shown here is derived from an EMBL/GenBank/DDBJ whole genome shotgun (WGS) entry which is preliminary data.</text>
</comment>
<evidence type="ECO:0000256" key="1">
    <source>
        <dbReference type="SAM" id="MobiDB-lite"/>
    </source>
</evidence>
<proteinExistence type="predicted"/>
<keyword evidence="2" id="KW-1133">Transmembrane helix</keyword>
<sequence length="341" mass="38930">MTSLCLWFVCKKAGVWREGRVWDQTSFCCVCVCDDVPCIYIYIYIFFFFGFALLRGCSCEKRGGGKGTKGECRRRRIDKSERRSEGMGVSARSQKPYVPIDTCSPGGTWIEEKRYNKVRHESHKRQACKVLCGNWQEEKSLEDDLLAQRPLLPGSVPADDFVQTAVLQASLDAIREGKNGRYAGGYQSTPYLTIDARNPHLRLLQTTQRHDYCEANGDVRRLRRPDMGARSRVLLEVALKAAKEEKEACDREQQTRLSRLAEDGGGIYLSTYHKSHCREEELPIINELRNDYLSDVPVTLYTGNPVTGCTMTVHGKTPVEPVEGRSRFGRHTYFTERKYML</sequence>
<reference evidence="3 4" key="1">
    <citation type="journal article" date="2019" name="Genome Biol. Evol.">
        <title>Nanopore Sequencing Significantly Improves Genome Assembly of the Protozoan Parasite Trypanosoma cruzi.</title>
        <authorList>
            <person name="Diaz-Viraque F."/>
            <person name="Pita S."/>
            <person name="Greif G."/>
            <person name="de Souza R.C.M."/>
            <person name="Iraola G."/>
            <person name="Robello C."/>
        </authorList>
    </citation>
    <scope>NUCLEOTIDE SEQUENCE [LARGE SCALE GENOMIC DNA]</scope>
    <source>
        <strain evidence="3 4">Berenice</strain>
    </source>
</reference>
<dbReference type="VEuPathDB" id="TriTrypDB:BCY84_19940"/>
<keyword evidence="2" id="KW-0812">Transmembrane</keyword>
<organism evidence="3 4">
    <name type="scientific">Trypanosoma cruzi</name>
    <dbReference type="NCBI Taxonomy" id="5693"/>
    <lineage>
        <taxon>Eukaryota</taxon>
        <taxon>Discoba</taxon>
        <taxon>Euglenozoa</taxon>
        <taxon>Kinetoplastea</taxon>
        <taxon>Metakinetoplastina</taxon>
        <taxon>Trypanosomatida</taxon>
        <taxon>Trypanosomatidae</taxon>
        <taxon>Trypanosoma</taxon>
        <taxon>Schizotrypanum</taxon>
    </lineage>
</organism>
<evidence type="ECO:0000313" key="3">
    <source>
        <dbReference type="EMBL" id="KAF5221610.1"/>
    </source>
</evidence>
<evidence type="ECO:0000256" key="2">
    <source>
        <dbReference type="SAM" id="Phobius"/>
    </source>
</evidence>
<keyword evidence="2" id="KW-0472">Membrane</keyword>
<feature type="compositionally biased region" description="Basic and acidic residues" evidence="1">
    <location>
        <begin position="61"/>
        <end position="71"/>
    </location>
</feature>
<name>A0A7J6Y5T5_TRYCR</name>
<dbReference type="AlphaFoldDB" id="A0A7J6Y5T5"/>
<gene>
    <name evidence="3" type="ORF">ECC02_005322</name>
</gene>